<dbReference type="Pfam" id="PF13489">
    <property type="entry name" value="Methyltransf_23"/>
    <property type="match status" value="1"/>
</dbReference>
<protein>
    <recommendedName>
        <fullName evidence="3">Methyltransferase type 11 domain-containing protein</fullName>
    </recommendedName>
</protein>
<feature type="region of interest" description="Disordered" evidence="1">
    <location>
        <begin position="289"/>
        <end position="308"/>
    </location>
</feature>
<organism evidence="2">
    <name type="scientific">marine metagenome</name>
    <dbReference type="NCBI Taxonomy" id="408172"/>
    <lineage>
        <taxon>unclassified sequences</taxon>
        <taxon>metagenomes</taxon>
        <taxon>ecological metagenomes</taxon>
    </lineage>
</organism>
<proteinExistence type="predicted"/>
<name>A0A382HY36_9ZZZZ</name>
<dbReference type="GO" id="GO:0000179">
    <property type="term" value="F:rRNA (adenine-N6,N6-)-dimethyltransferase activity"/>
    <property type="evidence" value="ECO:0007669"/>
    <property type="project" value="InterPro"/>
</dbReference>
<gene>
    <name evidence="2" type="ORF">METZ01_LOCUS245062</name>
</gene>
<dbReference type="PROSITE" id="PS01131">
    <property type="entry name" value="RRNA_A_DIMETH"/>
    <property type="match status" value="1"/>
</dbReference>
<accession>A0A382HY36</accession>
<dbReference type="CDD" id="cd02440">
    <property type="entry name" value="AdoMet_MTases"/>
    <property type="match status" value="1"/>
</dbReference>
<evidence type="ECO:0000256" key="1">
    <source>
        <dbReference type="SAM" id="MobiDB-lite"/>
    </source>
</evidence>
<dbReference type="AlphaFoldDB" id="A0A382HY36"/>
<sequence>TNLLRPLHLGPGVRVLDAGAGTGVMSRYAAEAGATVVAVEGDARRAGLVALRCEGTDVEVRCGAADEVDDADGFDVVLAVGVLEYAAGRPGGAEVFLGRLAGLVRPGGVLAVAIENQLGLAYLLGADEDHLAHPWVGLEGYPTAEAGVRTYSRTALTTLLTDAGLGNQLWLYPFPDYKLPVAILTEGAYVEPDAVDLVDQLVGPPMARHRIGHPVGADTRAVHREMVAAGLGTEVANSFLVVAAADRAALDARCDTSTLAWRFTGDRRRCYLGERRVTMNDGIRHIDRRRSYPEEPPPASWLTLRERHPDGDDYLTGPTLEQSALARLRAHDEDGLRQLLGDFHAWVTARTVPRHGDAQPHPFLPVGTDEVLPGECIDAGFDNLVPDGTDLRLVDDEWWAEGGVDPEMATVRALWKLAWVTVESGTRHPWPATTSISQLALILCGLHPRPVGPNPL</sequence>
<evidence type="ECO:0008006" key="3">
    <source>
        <dbReference type="Google" id="ProtNLM"/>
    </source>
</evidence>
<feature type="non-terminal residue" evidence="2">
    <location>
        <position position="1"/>
    </location>
</feature>
<evidence type="ECO:0000313" key="2">
    <source>
        <dbReference type="EMBL" id="SVB92208.1"/>
    </source>
</evidence>
<dbReference type="InterPro" id="IPR020596">
    <property type="entry name" value="rRNA_Ade_Mease_Trfase_CS"/>
</dbReference>
<dbReference type="SUPFAM" id="SSF53335">
    <property type="entry name" value="S-adenosyl-L-methionine-dependent methyltransferases"/>
    <property type="match status" value="1"/>
</dbReference>
<dbReference type="Gene3D" id="3.40.50.150">
    <property type="entry name" value="Vaccinia Virus protein VP39"/>
    <property type="match status" value="1"/>
</dbReference>
<reference evidence="2" key="1">
    <citation type="submission" date="2018-05" db="EMBL/GenBank/DDBJ databases">
        <authorList>
            <person name="Lanie J.A."/>
            <person name="Ng W.-L."/>
            <person name="Kazmierczak K.M."/>
            <person name="Andrzejewski T.M."/>
            <person name="Davidsen T.M."/>
            <person name="Wayne K.J."/>
            <person name="Tettelin H."/>
            <person name="Glass J.I."/>
            <person name="Rusch D."/>
            <person name="Podicherti R."/>
            <person name="Tsui H.-C.T."/>
            <person name="Winkler M.E."/>
        </authorList>
    </citation>
    <scope>NUCLEOTIDE SEQUENCE</scope>
</reference>
<dbReference type="EMBL" id="UINC01063996">
    <property type="protein sequence ID" value="SVB92208.1"/>
    <property type="molecule type" value="Genomic_DNA"/>
</dbReference>
<dbReference type="InterPro" id="IPR029063">
    <property type="entry name" value="SAM-dependent_MTases_sf"/>
</dbReference>
<feature type="non-terminal residue" evidence="2">
    <location>
        <position position="456"/>
    </location>
</feature>